<dbReference type="Gene3D" id="3.50.50.60">
    <property type="entry name" value="FAD/NAD(P)-binding domain"/>
    <property type="match status" value="3"/>
</dbReference>
<keyword evidence="5" id="KW-1185">Reference proteome</keyword>
<organism evidence="4 5">
    <name type="scientific">Tropicimonas isoalkanivorans</name>
    <dbReference type="NCBI Taxonomy" id="441112"/>
    <lineage>
        <taxon>Bacteria</taxon>
        <taxon>Pseudomonadati</taxon>
        <taxon>Pseudomonadota</taxon>
        <taxon>Alphaproteobacteria</taxon>
        <taxon>Rhodobacterales</taxon>
        <taxon>Roseobacteraceae</taxon>
        <taxon>Tropicimonas</taxon>
    </lineage>
</organism>
<dbReference type="SUPFAM" id="SSF51905">
    <property type="entry name" value="FAD/NAD(P)-binding domain"/>
    <property type="match status" value="1"/>
</dbReference>
<gene>
    <name evidence="4" type="ORF">SAMN04488094_101173</name>
</gene>
<keyword evidence="1" id="KW-0560">Oxidoreductase</keyword>
<dbReference type="InterPro" id="IPR036188">
    <property type="entry name" value="FAD/NAD-bd_sf"/>
</dbReference>
<dbReference type="EMBL" id="FOLG01000001">
    <property type="protein sequence ID" value="SFB73174.1"/>
    <property type="molecule type" value="Genomic_DNA"/>
</dbReference>
<evidence type="ECO:0000259" key="2">
    <source>
        <dbReference type="Pfam" id="PF01494"/>
    </source>
</evidence>
<proteinExistence type="predicted"/>
<accession>A0A1I1DED1</accession>
<dbReference type="Pfam" id="PF01494">
    <property type="entry name" value="FAD_binding_3"/>
    <property type="match status" value="1"/>
</dbReference>
<dbReference type="GO" id="GO:0016491">
    <property type="term" value="F:oxidoreductase activity"/>
    <property type="evidence" value="ECO:0007669"/>
    <property type="project" value="UniProtKB-KW"/>
</dbReference>
<dbReference type="Pfam" id="PF07992">
    <property type="entry name" value="Pyr_redox_2"/>
    <property type="match status" value="1"/>
</dbReference>
<dbReference type="PRINTS" id="PR00469">
    <property type="entry name" value="PNDRDTASEII"/>
</dbReference>
<dbReference type="PANTHER" id="PTHR42949">
    <property type="entry name" value="ANAEROBIC GLYCEROL-3-PHOSPHATE DEHYDROGENASE SUBUNIT B"/>
    <property type="match status" value="1"/>
</dbReference>
<protein>
    <submittedName>
        <fullName evidence="4">Thioredoxin reductase</fullName>
    </submittedName>
</protein>
<evidence type="ECO:0000313" key="4">
    <source>
        <dbReference type="EMBL" id="SFB73174.1"/>
    </source>
</evidence>
<dbReference type="STRING" id="441112.SAMN04488094_101173"/>
<dbReference type="InterPro" id="IPR002938">
    <property type="entry name" value="FAD-bd"/>
</dbReference>
<evidence type="ECO:0000313" key="5">
    <source>
        <dbReference type="Proteomes" id="UP000198728"/>
    </source>
</evidence>
<dbReference type="AlphaFoldDB" id="A0A1I1DED1"/>
<dbReference type="InterPro" id="IPR023753">
    <property type="entry name" value="FAD/NAD-binding_dom"/>
</dbReference>
<dbReference type="PANTHER" id="PTHR42949:SF3">
    <property type="entry name" value="ANAEROBIC GLYCEROL-3-PHOSPHATE DEHYDROGENASE SUBUNIT B"/>
    <property type="match status" value="1"/>
</dbReference>
<sequence length="405" mass="42471">MTRMPESVDVVIVGGGPAGLSAAAELKRLGIGSVLVLERDREAGGVPRFCGHSPYGLREFRRPMFGPSYARALEQRARQAGADIRTSATVTSLRSGPCLTVSTDDGLSEVRARAVLISTGVRETPRAARLIGGTKPGGVMVTGALQSLVYGTRMRPFRRPIILGTELVSFSAILTCLHAGIRPVAMVEPSDRIIARHPADLLPKGLRVPLHLSSDVAEIHGSAQVDGAILTTADGPVALETDGVVVTGKFRPESALARLAGLAIDPGTGGPRVDECGRCSMPGVYAAGNLLRPVETAGWCWAEGRAVARAIASDLNAAARGGGGAISIAGGPLKYVMPQRLSGDARRAFDKLQLRVNRPARGRLSLLVDGREVSGRAISALPERRILLPLPPEGCDAQVVFEEGT</sequence>
<dbReference type="InterPro" id="IPR051691">
    <property type="entry name" value="Metab_Enz_Cyan_OpOx_G3PDH"/>
</dbReference>
<name>A0A1I1DED1_9RHOB</name>
<reference evidence="4 5" key="1">
    <citation type="submission" date="2016-10" db="EMBL/GenBank/DDBJ databases">
        <authorList>
            <person name="de Groot N.N."/>
        </authorList>
    </citation>
    <scope>NUCLEOTIDE SEQUENCE [LARGE SCALE GENOMIC DNA]</scope>
    <source>
        <strain evidence="4 5">DSM 19548</strain>
    </source>
</reference>
<dbReference type="GO" id="GO:0071949">
    <property type="term" value="F:FAD binding"/>
    <property type="evidence" value="ECO:0007669"/>
    <property type="project" value="InterPro"/>
</dbReference>
<dbReference type="RefSeq" id="WP_218152794.1">
    <property type="nucleotide sequence ID" value="NZ_FOLG01000001.1"/>
</dbReference>
<feature type="domain" description="FAD/NAD(P)-binding" evidence="3">
    <location>
        <begin position="190"/>
        <end position="295"/>
    </location>
</feature>
<dbReference type="PRINTS" id="PR00368">
    <property type="entry name" value="FADPNR"/>
</dbReference>
<evidence type="ECO:0000259" key="3">
    <source>
        <dbReference type="Pfam" id="PF07992"/>
    </source>
</evidence>
<dbReference type="Proteomes" id="UP000198728">
    <property type="component" value="Unassembled WGS sequence"/>
</dbReference>
<evidence type="ECO:0000256" key="1">
    <source>
        <dbReference type="ARBA" id="ARBA00023002"/>
    </source>
</evidence>
<feature type="domain" description="FAD-binding" evidence="2">
    <location>
        <begin position="8"/>
        <end position="51"/>
    </location>
</feature>